<dbReference type="PANTHER" id="PTHR34299">
    <property type="entry name" value="DIACYLGLYCEROL KINASE"/>
    <property type="match status" value="1"/>
</dbReference>
<evidence type="ECO:0000256" key="10">
    <source>
        <dbReference type="ARBA" id="ARBA00022723"/>
    </source>
</evidence>
<feature type="transmembrane region" description="Helical" evidence="24">
    <location>
        <begin position="57"/>
        <end position="77"/>
    </location>
</feature>
<keyword evidence="10 23" id="KW-0479">Metal-binding</keyword>
<comment type="cofactor">
    <cofactor evidence="23">
        <name>Mg(2+)</name>
        <dbReference type="ChEBI" id="CHEBI:18420"/>
    </cofactor>
    <text evidence="23">Mn(2+), Zn(2+), Cd(2+) and Co(2+) support activity to lesser extents.</text>
</comment>
<dbReference type="EMBL" id="FLOB01000016">
    <property type="protein sequence ID" value="SBS37062.1"/>
    <property type="molecule type" value="Genomic_DNA"/>
</dbReference>
<evidence type="ECO:0000256" key="20">
    <source>
        <dbReference type="PIRSR" id="PIRSR600829-1"/>
    </source>
</evidence>
<keyword evidence="19 24" id="KW-1208">Phospholipid metabolism</keyword>
<evidence type="ECO:0000313" key="26">
    <source>
        <dbReference type="Proteomes" id="UP000092544"/>
    </source>
</evidence>
<evidence type="ECO:0000256" key="22">
    <source>
        <dbReference type="PIRSR" id="PIRSR600829-3"/>
    </source>
</evidence>
<dbReference type="InterPro" id="IPR000829">
    <property type="entry name" value="DAGK"/>
</dbReference>
<evidence type="ECO:0000256" key="5">
    <source>
        <dbReference type="ARBA" id="ARBA00022475"/>
    </source>
</evidence>
<evidence type="ECO:0000256" key="13">
    <source>
        <dbReference type="ARBA" id="ARBA00022840"/>
    </source>
</evidence>
<evidence type="ECO:0000313" key="25">
    <source>
        <dbReference type="EMBL" id="SBS37062.1"/>
    </source>
</evidence>
<keyword evidence="6" id="KW-0444">Lipid biosynthesis</keyword>
<dbReference type="Pfam" id="PF01219">
    <property type="entry name" value="DAGK_prokar"/>
    <property type="match status" value="1"/>
</dbReference>
<keyword evidence="8 24" id="KW-0808">Transferase</keyword>
<keyword evidence="5" id="KW-1003">Cell membrane</keyword>
<evidence type="ECO:0000256" key="6">
    <source>
        <dbReference type="ARBA" id="ARBA00022516"/>
    </source>
</evidence>
<dbReference type="InterPro" id="IPR033718">
    <property type="entry name" value="DAGK_prok"/>
</dbReference>
<evidence type="ECO:0000256" key="16">
    <source>
        <dbReference type="ARBA" id="ARBA00023098"/>
    </source>
</evidence>
<comment type="subcellular location">
    <subcellularLocation>
        <location evidence="1 24">Cell inner membrane</location>
        <topology evidence="1 24">Multi-pass membrane protein</topology>
    </subcellularLocation>
</comment>
<evidence type="ECO:0000256" key="15">
    <source>
        <dbReference type="ARBA" id="ARBA00022989"/>
    </source>
</evidence>
<feature type="binding site" evidence="22">
    <location>
        <position position="78"/>
    </location>
    <ligand>
        <name>ATP</name>
        <dbReference type="ChEBI" id="CHEBI:30616"/>
    </ligand>
</feature>
<proteinExistence type="inferred from homology"/>
<comment type="catalytic activity">
    <reaction evidence="24">
        <text>a 1,2-diacyl-sn-glycerol + ATP = a 1,2-diacyl-sn-glycero-3-phosphate + ADP + H(+)</text>
        <dbReference type="Rhea" id="RHEA:10272"/>
        <dbReference type="ChEBI" id="CHEBI:15378"/>
        <dbReference type="ChEBI" id="CHEBI:17815"/>
        <dbReference type="ChEBI" id="CHEBI:30616"/>
        <dbReference type="ChEBI" id="CHEBI:58608"/>
        <dbReference type="ChEBI" id="CHEBI:456216"/>
        <dbReference type="EC" id="2.7.1.107"/>
    </reaction>
</comment>
<evidence type="ECO:0000256" key="23">
    <source>
        <dbReference type="PIRSR" id="PIRSR600829-4"/>
    </source>
</evidence>
<dbReference type="GO" id="GO:0004143">
    <property type="term" value="F:ATP-dependent diacylglycerol kinase activity"/>
    <property type="evidence" value="ECO:0007669"/>
    <property type="project" value="UniProtKB-EC"/>
</dbReference>
<dbReference type="OrthoDB" id="9796011at2"/>
<organism evidence="25 26">
    <name type="scientific">Marinomonas spartinae</name>
    <dbReference type="NCBI Taxonomy" id="1792290"/>
    <lineage>
        <taxon>Bacteria</taxon>
        <taxon>Pseudomonadati</taxon>
        <taxon>Pseudomonadota</taxon>
        <taxon>Gammaproteobacteria</taxon>
        <taxon>Oceanospirillales</taxon>
        <taxon>Oceanospirillaceae</taxon>
        <taxon>Marinomonas</taxon>
    </lineage>
</organism>
<evidence type="ECO:0000256" key="1">
    <source>
        <dbReference type="ARBA" id="ARBA00004429"/>
    </source>
</evidence>
<evidence type="ECO:0000256" key="8">
    <source>
        <dbReference type="ARBA" id="ARBA00022679"/>
    </source>
</evidence>
<dbReference type="GO" id="GO:0006654">
    <property type="term" value="P:phosphatidic acid biosynthetic process"/>
    <property type="evidence" value="ECO:0007669"/>
    <property type="project" value="InterPro"/>
</dbReference>
<evidence type="ECO:0000256" key="14">
    <source>
        <dbReference type="ARBA" id="ARBA00022842"/>
    </source>
</evidence>
<dbReference type="CDD" id="cd14264">
    <property type="entry name" value="DAGK_IM"/>
    <property type="match status" value="1"/>
</dbReference>
<keyword evidence="7 24" id="KW-0997">Cell inner membrane</keyword>
<dbReference type="Gene3D" id="1.10.287.3610">
    <property type="match status" value="1"/>
</dbReference>
<feature type="binding site" evidence="23">
    <location>
        <position position="30"/>
    </location>
    <ligand>
        <name>a divalent metal cation</name>
        <dbReference type="ChEBI" id="CHEBI:60240"/>
    </ligand>
</feature>
<evidence type="ECO:0000256" key="2">
    <source>
        <dbReference type="ARBA" id="ARBA00005967"/>
    </source>
</evidence>
<feature type="binding site" evidence="22">
    <location>
        <position position="18"/>
    </location>
    <ligand>
        <name>ATP</name>
        <dbReference type="ChEBI" id="CHEBI:30616"/>
    </ligand>
</feature>
<evidence type="ECO:0000256" key="7">
    <source>
        <dbReference type="ARBA" id="ARBA00022519"/>
    </source>
</evidence>
<feature type="transmembrane region" description="Helical" evidence="24">
    <location>
        <begin position="98"/>
        <end position="119"/>
    </location>
</feature>
<name>A0A1A8TS67_9GAMM</name>
<evidence type="ECO:0000256" key="4">
    <source>
        <dbReference type="ARBA" id="ARBA00017575"/>
    </source>
</evidence>
<dbReference type="InterPro" id="IPR036945">
    <property type="entry name" value="DAGK_sf"/>
</dbReference>
<comment type="caution">
    <text evidence="24">Lacks conserved residue(s) required for the propagation of feature annotation.</text>
</comment>
<feature type="binding site" evidence="22">
    <location>
        <position position="30"/>
    </location>
    <ligand>
        <name>ATP</name>
        <dbReference type="ChEBI" id="CHEBI:30616"/>
    </ligand>
</feature>
<dbReference type="PANTHER" id="PTHR34299:SF1">
    <property type="entry name" value="DIACYLGLYCEROL KINASE"/>
    <property type="match status" value="1"/>
</dbReference>
<evidence type="ECO:0000256" key="11">
    <source>
        <dbReference type="ARBA" id="ARBA00022741"/>
    </source>
</evidence>
<feature type="binding site" evidence="21">
    <location>
        <begin position="24"/>
        <end position="27"/>
    </location>
    <ligand>
        <name>substrate</name>
    </ligand>
</feature>
<reference evidence="25 26" key="1">
    <citation type="submission" date="2016-06" db="EMBL/GenBank/DDBJ databases">
        <authorList>
            <person name="Kjaerup R.B."/>
            <person name="Dalgaard T.S."/>
            <person name="Juul-Madsen H.R."/>
        </authorList>
    </citation>
    <scope>NUCLEOTIDE SEQUENCE [LARGE SCALE GENOMIC DNA]</scope>
    <source>
        <strain evidence="25 26">CECT 8886</strain>
    </source>
</reference>
<keyword evidence="9 24" id="KW-0812">Transmembrane</keyword>
<dbReference type="Proteomes" id="UP000092544">
    <property type="component" value="Unassembled WGS sequence"/>
</dbReference>
<dbReference type="RefSeq" id="WP_067020006.1">
    <property type="nucleotide sequence ID" value="NZ_FLOB01000016.1"/>
</dbReference>
<dbReference type="GO" id="GO:0005524">
    <property type="term" value="F:ATP binding"/>
    <property type="evidence" value="ECO:0007669"/>
    <property type="project" value="UniProtKB-KW"/>
</dbReference>
<keyword evidence="13 22" id="KW-0067">ATP-binding</keyword>
<feature type="binding site" evidence="22">
    <location>
        <position position="11"/>
    </location>
    <ligand>
        <name>ATP</name>
        <dbReference type="ChEBI" id="CHEBI:30616"/>
    </ligand>
</feature>
<comment type="function">
    <text evidence="24">Catalyzes the ATP-dependent phosphorylation of sn-l,2-diacylglycerol (DAG) to phosphatidic acid. Involved in the recycling of diacylglycerol produced as a by-product during membrane-derived oligosaccharide (MDO) biosynthesis.</text>
</comment>
<feature type="binding site" evidence="21">
    <location>
        <begin position="32"/>
        <end position="36"/>
    </location>
    <ligand>
        <name>substrate</name>
    </ligand>
</feature>
<keyword evidence="14 23" id="KW-0460">Magnesium</keyword>
<keyword evidence="15 24" id="KW-1133">Transmembrane helix</keyword>
<dbReference type="EC" id="2.7.1.107" evidence="3 24"/>
<evidence type="ECO:0000256" key="19">
    <source>
        <dbReference type="ARBA" id="ARBA00023264"/>
    </source>
</evidence>
<feature type="active site" description="Proton acceptor" evidence="20">
    <location>
        <position position="71"/>
    </location>
</feature>
<keyword evidence="16 24" id="KW-0443">Lipid metabolism</keyword>
<feature type="binding site" evidence="22">
    <location>
        <begin position="87"/>
        <end position="89"/>
    </location>
    <ligand>
        <name>ATP</name>
        <dbReference type="ChEBI" id="CHEBI:30616"/>
    </ligand>
</feature>
<dbReference type="GO" id="GO:0005886">
    <property type="term" value="C:plasma membrane"/>
    <property type="evidence" value="ECO:0007669"/>
    <property type="project" value="UniProtKB-SubCell"/>
</dbReference>
<dbReference type="STRING" id="1792290.MSP8886_03956"/>
<evidence type="ECO:0000256" key="9">
    <source>
        <dbReference type="ARBA" id="ARBA00022692"/>
    </source>
</evidence>
<keyword evidence="11 22" id="KW-0547">Nucleotide-binding</keyword>
<feature type="binding site" evidence="21">
    <location>
        <position position="100"/>
    </location>
    <ligand>
        <name>substrate</name>
    </ligand>
</feature>
<keyword evidence="18" id="KW-0594">Phospholipid biosynthesis</keyword>
<evidence type="ECO:0000256" key="17">
    <source>
        <dbReference type="ARBA" id="ARBA00023136"/>
    </source>
</evidence>
<evidence type="ECO:0000256" key="12">
    <source>
        <dbReference type="ARBA" id="ARBA00022777"/>
    </source>
</evidence>
<feature type="binding site" evidence="21">
    <location>
        <position position="71"/>
    </location>
    <ligand>
        <name>substrate</name>
    </ligand>
</feature>
<gene>
    <name evidence="25" type="primary">dgkA</name>
    <name evidence="25" type="ORF">MSP8886_03956</name>
</gene>
<feature type="binding site" evidence="22">
    <location>
        <begin position="96"/>
        <end position="97"/>
    </location>
    <ligand>
        <name>ATP</name>
        <dbReference type="ChEBI" id="CHEBI:30616"/>
    </ligand>
</feature>
<sequence>MAKPGQSGLARVISATRYSYQGLRAQWKHEAAFRQETCLFLVALPLALWLGDGGMEKALLIFSAGMVLIVETINSSVEAVVDRISNEQHELSGRAKDLGSAAVMLSLVLAAVVWGLVIFS</sequence>
<keyword evidence="17 24" id="KW-0472">Membrane</keyword>
<keyword evidence="26" id="KW-1185">Reference proteome</keyword>
<evidence type="ECO:0000256" key="3">
    <source>
        <dbReference type="ARBA" id="ARBA00012133"/>
    </source>
</evidence>
<evidence type="ECO:0000256" key="21">
    <source>
        <dbReference type="PIRSR" id="PIRSR600829-2"/>
    </source>
</evidence>
<accession>A0A1A8TS67</accession>
<dbReference type="PROSITE" id="PS01069">
    <property type="entry name" value="DAGK_PROKAR"/>
    <property type="match status" value="1"/>
</dbReference>
<dbReference type="GO" id="GO:0046872">
    <property type="term" value="F:metal ion binding"/>
    <property type="evidence" value="ECO:0007669"/>
    <property type="project" value="UniProtKB-KW"/>
</dbReference>
<dbReference type="AlphaFoldDB" id="A0A1A8TS67"/>
<protein>
    <recommendedName>
        <fullName evidence="4 24">Diacylglycerol kinase</fullName>
        <ecNumber evidence="3 24">2.7.1.107</ecNumber>
    </recommendedName>
</protein>
<evidence type="ECO:0000256" key="18">
    <source>
        <dbReference type="ARBA" id="ARBA00023209"/>
    </source>
</evidence>
<evidence type="ECO:0000256" key="24">
    <source>
        <dbReference type="RuleBase" id="RU363065"/>
    </source>
</evidence>
<feature type="binding site" evidence="23">
    <location>
        <position position="78"/>
    </location>
    <ligand>
        <name>a divalent metal cation</name>
        <dbReference type="ChEBI" id="CHEBI:60240"/>
    </ligand>
</feature>
<keyword evidence="12 24" id="KW-0418">Kinase</keyword>
<feature type="binding site" evidence="21">
    <location>
        <position position="11"/>
    </location>
    <ligand>
        <name>substrate</name>
    </ligand>
</feature>
<comment type="similarity">
    <text evidence="2 24">Belongs to the bacterial diacylglycerol kinase family.</text>
</comment>